<feature type="transmembrane region" description="Helical" evidence="1">
    <location>
        <begin position="193"/>
        <end position="210"/>
    </location>
</feature>
<evidence type="ECO:0000313" key="3">
    <source>
        <dbReference type="Proteomes" id="UP000180253"/>
    </source>
</evidence>
<gene>
    <name evidence="2" type="ORF">BIW53_10605</name>
</gene>
<feature type="transmembrane region" description="Helical" evidence="1">
    <location>
        <begin position="6"/>
        <end position="26"/>
    </location>
</feature>
<dbReference type="RefSeq" id="WP_070991853.1">
    <property type="nucleotide sequence ID" value="NZ_CBCSHD010000002.1"/>
</dbReference>
<keyword evidence="1" id="KW-0812">Transmembrane</keyword>
<protein>
    <recommendedName>
        <fullName evidence="4">DUF2306 domain-containing protein</fullName>
    </recommendedName>
</protein>
<organism evidence="2 3">
    <name type="scientific">Pseudoalteromonas byunsanensis</name>
    <dbReference type="NCBI Taxonomy" id="327939"/>
    <lineage>
        <taxon>Bacteria</taxon>
        <taxon>Pseudomonadati</taxon>
        <taxon>Pseudomonadota</taxon>
        <taxon>Gammaproteobacteria</taxon>
        <taxon>Alteromonadales</taxon>
        <taxon>Pseudoalteromonadaceae</taxon>
        <taxon>Pseudoalteromonas</taxon>
    </lineage>
</organism>
<dbReference type="EMBL" id="MNAN01000031">
    <property type="protein sequence ID" value="OHU95169.1"/>
    <property type="molecule type" value="Genomic_DNA"/>
</dbReference>
<sequence>MILSALMFHIVSGALALLAGYAIILCKKGRTVHKYLGRVYVTSMIILGLTGTYIAVIRNVPISILNGLVLCYFVLSALNIMWQPANRVNFFDKILMAFAFLLTLGFAWYAYQTTQAPDGQLAGFGIAAFLVFGSVMALSTIADFRYIKRGGLGANNRLTRHLWRMYFPLFMSTAAFFLGQSRHLPEVLQRAEFLLTPVALVICTAVYWVVKIKCKKSNAQIY</sequence>
<feature type="transmembrane region" description="Helical" evidence="1">
    <location>
        <begin position="94"/>
        <end position="111"/>
    </location>
</feature>
<keyword evidence="1" id="KW-0472">Membrane</keyword>
<feature type="transmembrane region" description="Helical" evidence="1">
    <location>
        <begin position="163"/>
        <end position="181"/>
    </location>
</feature>
<comment type="caution">
    <text evidence="2">The sequence shown here is derived from an EMBL/GenBank/DDBJ whole genome shotgun (WGS) entry which is preliminary data.</text>
</comment>
<feature type="transmembrane region" description="Helical" evidence="1">
    <location>
        <begin position="38"/>
        <end position="56"/>
    </location>
</feature>
<feature type="transmembrane region" description="Helical" evidence="1">
    <location>
        <begin position="62"/>
        <end position="82"/>
    </location>
</feature>
<dbReference type="InterPro" id="IPR018750">
    <property type="entry name" value="DUF2306_membrane"/>
</dbReference>
<name>A0A1S1N750_9GAMM</name>
<evidence type="ECO:0000313" key="2">
    <source>
        <dbReference type="EMBL" id="OHU95169.1"/>
    </source>
</evidence>
<keyword evidence="3" id="KW-1185">Reference proteome</keyword>
<dbReference type="Pfam" id="PF10067">
    <property type="entry name" value="DUF2306"/>
    <property type="match status" value="1"/>
</dbReference>
<reference evidence="2 3" key="1">
    <citation type="submission" date="2016-10" db="EMBL/GenBank/DDBJ databases">
        <title>Pseudoalteromonas amylolytica sp. nov., isolated from the surface seawater.</title>
        <authorList>
            <person name="Wu Y.-H."/>
            <person name="Cheng H."/>
            <person name="Jin X.-B."/>
            <person name="Wang C.-S."/>
            <person name="Xu X.-W."/>
        </authorList>
    </citation>
    <scope>NUCLEOTIDE SEQUENCE [LARGE SCALE GENOMIC DNA]</scope>
    <source>
        <strain evidence="2 3">JCM 12483</strain>
    </source>
</reference>
<feature type="transmembrane region" description="Helical" evidence="1">
    <location>
        <begin position="123"/>
        <end position="142"/>
    </location>
</feature>
<dbReference type="Proteomes" id="UP000180253">
    <property type="component" value="Unassembled WGS sequence"/>
</dbReference>
<dbReference type="STRING" id="327939.BIW53_10605"/>
<evidence type="ECO:0000256" key="1">
    <source>
        <dbReference type="SAM" id="Phobius"/>
    </source>
</evidence>
<dbReference type="OrthoDB" id="5653727at2"/>
<proteinExistence type="predicted"/>
<accession>A0A1S1N750</accession>
<evidence type="ECO:0008006" key="4">
    <source>
        <dbReference type="Google" id="ProtNLM"/>
    </source>
</evidence>
<dbReference type="AlphaFoldDB" id="A0A1S1N750"/>
<keyword evidence="1" id="KW-1133">Transmembrane helix</keyword>